<dbReference type="STRING" id="1555112.LIP_0469"/>
<dbReference type="EMBL" id="AP014924">
    <property type="protein sequence ID" value="BAS26326.1"/>
    <property type="molecule type" value="Genomic_DNA"/>
</dbReference>
<evidence type="ECO:0000313" key="2">
    <source>
        <dbReference type="Proteomes" id="UP000065807"/>
    </source>
</evidence>
<keyword evidence="2" id="KW-1185">Reference proteome</keyword>
<gene>
    <name evidence="1" type="ORF">LIP_0469</name>
</gene>
<reference evidence="2" key="2">
    <citation type="journal article" date="2016" name="Int. J. Syst. Evol. Microbiol.">
        <title>Complete genome sequence and cell structure of Limnochorda pilosa, a Gram-negative spore-former within the phylum Firmicutes.</title>
        <authorList>
            <person name="Watanabe M."/>
            <person name="Kojima H."/>
            <person name="Fukui M."/>
        </authorList>
    </citation>
    <scope>NUCLEOTIDE SEQUENCE [LARGE SCALE GENOMIC DNA]</scope>
    <source>
        <strain evidence="2">HC45</strain>
    </source>
</reference>
<dbReference type="AlphaFoldDB" id="A0A0K2SGT6"/>
<sequence>MLVLLLLASQGIVLSDSGEGAWAALQSFLSDPRAGTSEDGLVVIRNFVTGGLMRGKNVRYHYARDEVPVDGSISVPAEDPYRLSGSFFRPDGGDLGGCV</sequence>
<reference evidence="2" key="1">
    <citation type="submission" date="2015-07" db="EMBL/GenBank/DDBJ databases">
        <title>Complete genome sequence and phylogenetic analysis of Limnochorda pilosa.</title>
        <authorList>
            <person name="Watanabe M."/>
            <person name="Kojima H."/>
            <person name="Fukui M."/>
        </authorList>
    </citation>
    <scope>NUCLEOTIDE SEQUENCE [LARGE SCALE GENOMIC DNA]</scope>
    <source>
        <strain evidence="2">HC45</strain>
    </source>
</reference>
<accession>A0A0K2SGT6</accession>
<dbReference type="KEGG" id="lpil:LIP_0469"/>
<protein>
    <submittedName>
        <fullName evidence="1">Uncharacterized protein</fullName>
    </submittedName>
</protein>
<dbReference type="Proteomes" id="UP000065807">
    <property type="component" value="Chromosome"/>
</dbReference>
<name>A0A0K2SGT6_LIMPI</name>
<proteinExistence type="predicted"/>
<dbReference type="RefSeq" id="WP_068133790.1">
    <property type="nucleotide sequence ID" value="NZ_AP014924.1"/>
</dbReference>
<organism evidence="1 2">
    <name type="scientific">Limnochorda pilosa</name>
    <dbReference type="NCBI Taxonomy" id="1555112"/>
    <lineage>
        <taxon>Bacteria</taxon>
        <taxon>Bacillati</taxon>
        <taxon>Bacillota</taxon>
        <taxon>Limnochordia</taxon>
        <taxon>Limnochordales</taxon>
        <taxon>Limnochordaceae</taxon>
        <taxon>Limnochorda</taxon>
    </lineage>
</organism>
<evidence type="ECO:0000313" key="1">
    <source>
        <dbReference type="EMBL" id="BAS26326.1"/>
    </source>
</evidence>